<evidence type="ECO:0000313" key="8">
    <source>
        <dbReference type="EMBL" id="OJJ75327.1"/>
    </source>
</evidence>
<gene>
    <name evidence="8" type="ORF">ASPBRDRAFT_118446</name>
</gene>
<dbReference type="Gene3D" id="3.90.1150.170">
    <property type="match status" value="1"/>
</dbReference>
<dbReference type="OrthoDB" id="2161780at2759"/>
<evidence type="ECO:0000256" key="3">
    <source>
        <dbReference type="ARBA" id="ARBA00022793"/>
    </source>
</evidence>
<evidence type="ECO:0000256" key="4">
    <source>
        <dbReference type="ARBA" id="ARBA00022898"/>
    </source>
</evidence>
<evidence type="ECO:0008006" key="10">
    <source>
        <dbReference type="Google" id="ProtNLM"/>
    </source>
</evidence>
<evidence type="ECO:0000313" key="9">
    <source>
        <dbReference type="Proteomes" id="UP000184499"/>
    </source>
</evidence>
<proteinExistence type="inferred from homology"/>
<dbReference type="PANTHER" id="PTHR11999">
    <property type="entry name" value="GROUP II PYRIDOXAL-5-PHOSPHATE DECARBOXYLASE"/>
    <property type="match status" value="1"/>
</dbReference>
<evidence type="ECO:0000256" key="1">
    <source>
        <dbReference type="ARBA" id="ARBA00001933"/>
    </source>
</evidence>
<keyword evidence="9" id="KW-1185">Reference proteome</keyword>
<dbReference type="AlphaFoldDB" id="A0A1L9UUI0"/>
<dbReference type="Gene3D" id="3.40.640.10">
    <property type="entry name" value="Type I PLP-dependent aspartate aminotransferase-like (Major domain)"/>
    <property type="match status" value="1"/>
</dbReference>
<dbReference type="Pfam" id="PF00282">
    <property type="entry name" value="Pyridoxal_deC"/>
    <property type="match status" value="1"/>
</dbReference>
<dbReference type="GO" id="GO:0030170">
    <property type="term" value="F:pyridoxal phosphate binding"/>
    <property type="evidence" value="ECO:0007669"/>
    <property type="project" value="InterPro"/>
</dbReference>
<dbReference type="InterPro" id="IPR021115">
    <property type="entry name" value="Pyridoxal-P_BS"/>
</dbReference>
<dbReference type="PRINTS" id="PR00800">
    <property type="entry name" value="YHDCRBOXLASE"/>
</dbReference>
<keyword evidence="4 6" id="KW-0663">Pyridoxal phosphate</keyword>
<protein>
    <recommendedName>
        <fullName evidence="10">Glutamate decarboxylase</fullName>
    </recommendedName>
</protein>
<dbReference type="RefSeq" id="XP_067482574.1">
    <property type="nucleotide sequence ID" value="XM_067617174.1"/>
</dbReference>
<organism evidence="8 9">
    <name type="scientific">Aspergillus brasiliensis (strain CBS 101740 / IMI 381727 / IBT 21946)</name>
    <dbReference type="NCBI Taxonomy" id="767769"/>
    <lineage>
        <taxon>Eukaryota</taxon>
        <taxon>Fungi</taxon>
        <taxon>Dikarya</taxon>
        <taxon>Ascomycota</taxon>
        <taxon>Pezizomycotina</taxon>
        <taxon>Eurotiomycetes</taxon>
        <taxon>Eurotiomycetidae</taxon>
        <taxon>Eurotiales</taxon>
        <taxon>Aspergillaceae</taxon>
        <taxon>Aspergillus</taxon>
        <taxon>Aspergillus subgen. Circumdati</taxon>
    </lineage>
</organism>
<evidence type="ECO:0000256" key="5">
    <source>
        <dbReference type="ARBA" id="ARBA00023239"/>
    </source>
</evidence>
<evidence type="ECO:0000256" key="6">
    <source>
        <dbReference type="PIRSR" id="PIRSR602129-50"/>
    </source>
</evidence>
<dbReference type="VEuPathDB" id="FungiDB:ASPBRDRAFT_118446"/>
<dbReference type="Gene3D" id="3.90.1150.10">
    <property type="entry name" value="Aspartate Aminotransferase, domain 1"/>
    <property type="match status" value="1"/>
</dbReference>
<dbReference type="InterPro" id="IPR002129">
    <property type="entry name" value="PyrdxlP-dep_de-COase"/>
</dbReference>
<dbReference type="GeneID" id="93569662"/>
<keyword evidence="3" id="KW-0210">Decarboxylase</keyword>
<dbReference type="InterPro" id="IPR015421">
    <property type="entry name" value="PyrdxlP-dep_Trfase_major"/>
</dbReference>
<evidence type="ECO:0000256" key="7">
    <source>
        <dbReference type="RuleBase" id="RU000382"/>
    </source>
</evidence>
<dbReference type="Proteomes" id="UP000184499">
    <property type="component" value="Unassembled WGS sequence"/>
</dbReference>
<dbReference type="EMBL" id="KV878681">
    <property type="protein sequence ID" value="OJJ75327.1"/>
    <property type="molecule type" value="Genomic_DNA"/>
</dbReference>
<dbReference type="InterPro" id="IPR015424">
    <property type="entry name" value="PyrdxlP-dep_Trfase"/>
</dbReference>
<feature type="modified residue" description="N6-(pyridoxal phosphate)lysine" evidence="6">
    <location>
        <position position="284"/>
    </location>
</feature>
<dbReference type="OMA" id="TEETHFC"/>
<dbReference type="SUPFAM" id="SSF53383">
    <property type="entry name" value="PLP-dependent transferases"/>
    <property type="match status" value="1"/>
</dbReference>
<comment type="similarity">
    <text evidence="2 7">Belongs to the group II decarboxylase family.</text>
</comment>
<dbReference type="InterPro" id="IPR010977">
    <property type="entry name" value="Aromatic_deC"/>
</dbReference>
<dbReference type="PANTHER" id="PTHR11999:SF70">
    <property type="entry name" value="MIP05841P"/>
    <property type="match status" value="1"/>
</dbReference>
<keyword evidence="5 7" id="KW-0456">Lyase</keyword>
<dbReference type="InterPro" id="IPR015422">
    <property type="entry name" value="PyrdxlP-dep_Trfase_small"/>
</dbReference>
<dbReference type="STRING" id="767769.A0A1L9UUI0"/>
<dbReference type="GO" id="GO:0016831">
    <property type="term" value="F:carboxy-lyase activity"/>
    <property type="evidence" value="ECO:0007669"/>
    <property type="project" value="UniProtKB-KW"/>
</dbReference>
<comment type="cofactor">
    <cofactor evidence="1 6 7">
        <name>pyridoxal 5'-phosphate</name>
        <dbReference type="ChEBI" id="CHEBI:597326"/>
    </cofactor>
</comment>
<dbReference type="PROSITE" id="PS00392">
    <property type="entry name" value="DDC_GAD_HDC_YDC"/>
    <property type="match status" value="1"/>
</dbReference>
<name>A0A1L9UUI0_ASPBC</name>
<reference evidence="9" key="1">
    <citation type="journal article" date="2017" name="Genome Biol.">
        <title>Comparative genomics reveals high biological diversity and specific adaptations in the industrially and medically important fungal genus Aspergillus.</title>
        <authorList>
            <person name="de Vries R.P."/>
            <person name="Riley R."/>
            <person name="Wiebenga A."/>
            <person name="Aguilar-Osorio G."/>
            <person name="Amillis S."/>
            <person name="Uchima C.A."/>
            <person name="Anderluh G."/>
            <person name="Asadollahi M."/>
            <person name="Askin M."/>
            <person name="Barry K."/>
            <person name="Battaglia E."/>
            <person name="Bayram O."/>
            <person name="Benocci T."/>
            <person name="Braus-Stromeyer S.A."/>
            <person name="Caldana C."/>
            <person name="Canovas D."/>
            <person name="Cerqueira G.C."/>
            <person name="Chen F."/>
            <person name="Chen W."/>
            <person name="Choi C."/>
            <person name="Clum A."/>
            <person name="Dos Santos R.A."/>
            <person name="Damasio A.R."/>
            <person name="Diallinas G."/>
            <person name="Emri T."/>
            <person name="Fekete E."/>
            <person name="Flipphi M."/>
            <person name="Freyberg S."/>
            <person name="Gallo A."/>
            <person name="Gournas C."/>
            <person name="Habgood R."/>
            <person name="Hainaut M."/>
            <person name="Harispe M.L."/>
            <person name="Henrissat B."/>
            <person name="Hilden K.S."/>
            <person name="Hope R."/>
            <person name="Hossain A."/>
            <person name="Karabika E."/>
            <person name="Karaffa L."/>
            <person name="Karanyi Z."/>
            <person name="Krasevec N."/>
            <person name="Kuo A."/>
            <person name="Kusch H."/>
            <person name="LaButti K."/>
            <person name="Lagendijk E.L."/>
            <person name="Lapidus A."/>
            <person name="Levasseur A."/>
            <person name="Lindquist E."/>
            <person name="Lipzen A."/>
            <person name="Logrieco A.F."/>
            <person name="MacCabe A."/>
            <person name="Maekelae M.R."/>
            <person name="Malavazi I."/>
            <person name="Melin P."/>
            <person name="Meyer V."/>
            <person name="Mielnichuk N."/>
            <person name="Miskei M."/>
            <person name="Molnar A.P."/>
            <person name="Mule G."/>
            <person name="Ngan C.Y."/>
            <person name="Orejas M."/>
            <person name="Orosz E."/>
            <person name="Ouedraogo J.P."/>
            <person name="Overkamp K.M."/>
            <person name="Park H.-S."/>
            <person name="Perrone G."/>
            <person name="Piumi F."/>
            <person name="Punt P.J."/>
            <person name="Ram A.F."/>
            <person name="Ramon A."/>
            <person name="Rauscher S."/>
            <person name="Record E."/>
            <person name="Riano-Pachon D.M."/>
            <person name="Robert V."/>
            <person name="Roehrig J."/>
            <person name="Ruller R."/>
            <person name="Salamov A."/>
            <person name="Salih N.S."/>
            <person name="Samson R.A."/>
            <person name="Sandor E."/>
            <person name="Sanguinetti M."/>
            <person name="Schuetze T."/>
            <person name="Sepcic K."/>
            <person name="Shelest E."/>
            <person name="Sherlock G."/>
            <person name="Sophianopoulou V."/>
            <person name="Squina F.M."/>
            <person name="Sun H."/>
            <person name="Susca A."/>
            <person name="Todd R.B."/>
            <person name="Tsang A."/>
            <person name="Unkles S.E."/>
            <person name="van de Wiele N."/>
            <person name="van Rossen-Uffink D."/>
            <person name="Oliveira J.V."/>
            <person name="Vesth T.C."/>
            <person name="Visser J."/>
            <person name="Yu J.-H."/>
            <person name="Zhou M."/>
            <person name="Andersen M.R."/>
            <person name="Archer D.B."/>
            <person name="Baker S.E."/>
            <person name="Benoit I."/>
            <person name="Brakhage A.A."/>
            <person name="Braus G.H."/>
            <person name="Fischer R."/>
            <person name="Frisvad J.C."/>
            <person name="Goldman G.H."/>
            <person name="Houbraken J."/>
            <person name="Oakley B."/>
            <person name="Pocsi I."/>
            <person name="Scazzocchio C."/>
            <person name="Seiboth B."/>
            <person name="vanKuyk P.A."/>
            <person name="Wortman J."/>
            <person name="Dyer P.S."/>
            <person name="Grigoriev I.V."/>
        </authorList>
    </citation>
    <scope>NUCLEOTIDE SEQUENCE [LARGE SCALE GENOMIC DNA]</scope>
    <source>
        <strain evidence="9">CBS 101740 / IMI 381727 / IBT 21946</strain>
    </source>
</reference>
<sequence length="466" mass="51627">MDGIVKDALQGLPGIVGDKLLSDKATLVKRPTKEQLAKLLRSSPPDQGRPLEDVVQEFEEILSYRFSVNHPRFFAFVPSAASPLSWLGDVISTAFNNYAGSSESGSGICAAEESILRWVAEKFGLPPTAGGQFVSGASLACLTALTVARDQLVEDDMRTKATAYVTEETHFCIAKVLRVTGMLEHQIRNVPCDAEFKMDPESLRRAIAHDIENGLKPYAVIATCGSTSTGSIDPLDAIAEIATKHKMWMHVDAAYGGSVAFCESRKNLIKGIGRADSIAWDPHKWFFQTYGCSVILFKDKLHPRESFATTAHFLHDVEDGYIENPFNFGIELTRPARHMRLWFSLHILGTDMIDRMILRGFELSNLVASELSKLEDWEIVTPSSMAVINFRFNPCGMSADNIDNINILVSKRLAAQNIAVVFTTRIQGVVCLRMCTINPQTTDNDIRDVINALDRNARLISKETKE</sequence>
<dbReference type="GO" id="GO:0019752">
    <property type="term" value="P:carboxylic acid metabolic process"/>
    <property type="evidence" value="ECO:0007669"/>
    <property type="project" value="InterPro"/>
</dbReference>
<evidence type="ECO:0000256" key="2">
    <source>
        <dbReference type="ARBA" id="ARBA00009533"/>
    </source>
</evidence>
<dbReference type="GO" id="GO:0006520">
    <property type="term" value="P:amino acid metabolic process"/>
    <property type="evidence" value="ECO:0007669"/>
    <property type="project" value="InterPro"/>
</dbReference>
<accession>A0A1L9UUI0</accession>